<accession>A0A2V3IU75</accession>
<protein>
    <submittedName>
        <fullName evidence="1">Uncharacterized protein</fullName>
    </submittedName>
</protein>
<dbReference type="EMBL" id="NBIV01000055">
    <property type="protein sequence ID" value="PXF45674.1"/>
    <property type="molecule type" value="Genomic_DNA"/>
</dbReference>
<evidence type="ECO:0000313" key="1">
    <source>
        <dbReference type="EMBL" id="PXF45674.1"/>
    </source>
</evidence>
<sequence>MLYAVVKSNGPMFYSAVPPETMSQRSAASVNQNTANMAELTTEMQTGMPTPVPQSNQNVVIEDSNDFAMRGTQQQQSLQQVQQV</sequence>
<dbReference type="Proteomes" id="UP000247409">
    <property type="component" value="Unassembled WGS sequence"/>
</dbReference>
<keyword evidence="2" id="KW-1185">Reference proteome</keyword>
<reference evidence="1 2" key="1">
    <citation type="journal article" date="2018" name="Mol. Biol. Evol.">
        <title>Analysis of the draft genome of the red seaweed Gracilariopsis chorda provides insights into genome size evolution in Rhodophyta.</title>
        <authorList>
            <person name="Lee J."/>
            <person name="Yang E.C."/>
            <person name="Graf L."/>
            <person name="Yang J.H."/>
            <person name="Qiu H."/>
            <person name="Zel Zion U."/>
            <person name="Chan C.X."/>
            <person name="Stephens T.G."/>
            <person name="Weber A.P.M."/>
            <person name="Boo G.H."/>
            <person name="Boo S.M."/>
            <person name="Kim K.M."/>
            <person name="Shin Y."/>
            <person name="Jung M."/>
            <person name="Lee S.J."/>
            <person name="Yim H.S."/>
            <person name="Lee J.H."/>
            <person name="Bhattacharya D."/>
            <person name="Yoon H.S."/>
        </authorList>
    </citation>
    <scope>NUCLEOTIDE SEQUENCE [LARGE SCALE GENOMIC DNA]</scope>
    <source>
        <strain evidence="1 2">SKKU-2015</strain>
        <tissue evidence="1">Whole body</tissue>
    </source>
</reference>
<proteinExistence type="predicted"/>
<dbReference type="AlphaFoldDB" id="A0A2V3IU75"/>
<gene>
    <name evidence="1" type="ORF">BWQ96_04578</name>
</gene>
<organism evidence="1 2">
    <name type="scientific">Gracilariopsis chorda</name>
    <dbReference type="NCBI Taxonomy" id="448386"/>
    <lineage>
        <taxon>Eukaryota</taxon>
        <taxon>Rhodophyta</taxon>
        <taxon>Florideophyceae</taxon>
        <taxon>Rhodymeniophycidae</taxon>
        <taxon>Gracilariales</taxon>
        <taxon>Gracilariaceae</taxon>
        <taxon>Gracilariopsis</taxon>
    </lineage>
</organism>
<evidence type="ECO:0000313" key="2">
    <source>
        <dbReference type="Proteomes" id="UP000247409"/>
    </source>
</evidence>
<comment type="caution">
    <text evidence="1">The sequence shown here is derived from an EMBL/GenBank/DDBJ whole genome shotgun (WGS) entry which is preliminary data.</text>
</comment>
<name>A0A2V3IU75_9FLOR</name>